<dbReference type="PIRSF" id="PIRSF006336">
    <property type="entry name" value="B-gal"/>
    <property type="match status" value="1"/>
</dbReference>
<evidence type="ECO:0008006" key="11">
    <source>
        <dbReference type="Google" id="ProtNLM"/>
    </source>
</evidence>
<dbReference type="PANTHER" id="PTHR23421">
    <property type="entry name" value="BETA-GALACTOSIDASE RELATED"/>
    <property type="match status" value="1"/>
</dbReference>
<evidence type="ECO:0000256" key="3">
    <source>
        <dbReference type="ARBA" id="ARBA00023295"/>
    </source>
</evidence>
<keyword evidence="10" id="KW-1185">Reference proteome</keyword>
<feature type="domain" description="Beta-galactosidase galactose-binding" evidence="8">
    <location>
        <begin position="593"/>
        <end position="655"/>
    </location>
</feature>
<dbReference type="SUPFAM" id="SSF49785">
    <property type="entry name" value="Galactose-binding domain-like"/>
    <property type="match status" value="1"/>
</dbReference>
<feature type="domain" description="Glycoside hydrolase 35 catalytic" evidence="6">
    <location>
        <begin position="44"/>
        <end position="384"/>
    </location>
</feature>
<dbReference type="InterPro" id="IPR026283">
    <property type="entry name" value="B-gal_1-like"/>
</dbReference>
<organism evidence="9 10">
    <name type="scientific">Daphnia galeata</name>
    <dbReference type="NCBI Taxonomy" id="27404"/>
    <lineage>
        <taxon>Eukaryota</taxon>
        <taxon>Metazoa</taxon>
        <taxon>Ecdysozoa</taxon>
        <taxon>Arthropoda</taxon>
        <taxon>Crustacea</taxon>
        <taxon>Branchiopoda</taxon>
        <taxon>Diplostraca</taxon>
        <taxon>Cladocera</taxon>
        <taxon>Anomopoda</taxon>
        <taxon>Daphniidae</taxon>
        <taxon>Daphnia</taxon>
    </lineage>
</organism>
<dbReference type="OrthoDB" id="1657402at2759"/>
<sequence>MLSDGYKVCLLPLLAWTQNDVTWYDYYTAGGRTSGLIPASKDGFLLNEKPFHIISGSVHYFRIHPAQWRDRLRKLRATGANTVDTYMPWNLHEPRRGEYDFSEGQNDFSAFLNVTAFVEMAREEDLFVILRPGPYICSEWDFGGLPSWLLRDPEMKVRTSYPGFIEVADSYLTEVFRRVVNLQFQKGDGPIIAIQVENEYGAFGVRDEPGDTQYLIHLRDKMIELGATEMFFTSDTPTKNADFGAVPGELQTANFQNNADAEFDALDILQPDKPYMVAEFWSGWFYEAKLLFFQQFDHWGQGYHGGSTIEDFSYTLERIFTRNSSVNFYMFIGGTSFGFMNGANQLPVFPFYAADISSYDYDAPLTEAGDYTEKYYAAKDLIARFSRIPNIYMPAMPTESIKTVYPEIQTTEHLTLEDLLLQLPSNKVIQSDNLLAMEDLPINNDNGQSYGYILYRNTATLTSGTHTIQTIGHVRDLAVFMLDQQRLTSDWKNDAQLNDFGYWPLPNRTFDFNADKGDASYVVDLLVENMARNNFGPPSYFYQKRGLPEGPVLLDNEEVVGWTIFPLEFTSAWVRSLNNWNNSPAPPSTVNCPTLTKATLSISTEPTDTFITTTGWGDGSRGVVFVNGFNIGRFSGIGPTKTLYIPAPLLSRGDNTRDWLKKQQQLEKSQLNLFLLADSGLVLVRARDDDHVHRPTRFRYTTPAVVLS</sequence>
<keyword evidence="3" id="KW-0326">Glycosidase</keyword>
<gene>
    <name evidence="9" type="ORF">DGAL_LOCUS2506</name>
</gene>
<dbReference type="InterPro" id="IPR031330">
    <property type="entry name" value="Gly_Hdrlase_35_cat"/>
</dbReference>
<comment type="caution">
    <text evidence="9">The sequence shown here is derived from an EMBL/GenBank/DDBJ whole genome shotgun (WGS) entry which is preliminary data.</text>
</comment>
<evidence type="ECO:0000256" key="5">
    <source>
        <dbReference type="RuleBase" id="RU003679"/>
    </source>
</evidence>
<evidence type="ECO:0000256" key="4">
    <source>
        <dbReference type="PIRSR" id="PIRSR006336-1"/>
    </source>
</evidence>
<evidence type="ECO:0000256" key="1">
    <source>
        <dbReference type="ARBA" id="ARBA00009809"/>
    </source>
</evidence>
<reference evidence="9" key="1">
    <citation type="submission" date="2021-11" db="EMBL/GenBank/DDBJ databases">
        <authorList>
            <person name="Schell T."/>
        </authorList>
    </citation>
    <scope>NUCLEOTIDE SEQUENCE</scope>
    <source>
        <strain evidence="9">M5</strain>
    </source>
</reference>
<accession>A0A8J2RGL7</accession>
<dbReference type="PRINTS" id="PR00742">
    <property type="entry name" value="GLHYDRLASE35"/>
</dbReference>
<dbReference type="Proteomes" id="UP000789390">
    <property type="component" value="Unassembled WGS sequence"/>
</dbReference>
<dbReference type="FunFam" id="3.20.20.80:FF:000115">
    <property type="entry name" value="Beta-galactosidase"/>
    <property type="match status" value="1"/>
</dbReference>
<keyword evidence="2" id="KW-0378">Hydrolase</keyword>
<evidence type="ECO:0000313" key="10">
    <source>
        <dbReference type="Proteomes" id="UP000789390"/>
    </source>
</evidence>
<dbReference type="InterPro" id="IPR048912">
    <property type="entry name" value="BetaGal1-like_ABD1"/>
</dbReference>
<dbReference type="InterPro" id="IPR048913">
    <property type="entry name" value="BetaGal_gal-bd"/>
</dbReference>
<dbReference type="FunFam" id="2.60.120.260:FF:000458">
    <property type="entry name" value="Uncharacterized protein"/>
    <property type="match status" value="1"/>
</dbReference>
<feature type="domain" description="Beta-galactosidase 1-like first all-beta" evidence="7">
    <location>
        <begin position="447"/>
        <end position="568"/>
    </location>
</feature>
<protein>
    <recommendedName>
        <fullName evidence="11">Beta-galactosidase</fullName>
    </recommendedName>
</protein>
<dbReference type="Gene3D" id="2.60.120.260">
    <property type="entry name" value="Galactose-binding domain-like"/>
    <property type="match status" value="2"/>
</dbReference>
<feature type="active site" description="Proton donor" evidence="4">
    <location>
        <position position="199"/>
    </location>
</feature>
<name>A0A8J2RGL7_9CRUS</name>
<evidence type="ECO:0000259" key="7">
    <source>
        <dbReference type="Pfam" id="PF21317"/>
    </source>
</evidence>
<dbReference type="Pfam" id="PF01301">
    <property type="entry name" value="Glyco_hydro_35"/>
    <property type="match status" value="1"/>
</dbReference>
<dbReference type="SUPFAM" id="SSF51445">
    <property type="entry name" value="(Trans)glycosidases"/>
    <property type="match status" value="1"/>
</dbReference>
<dbReference type="GO" id="GO:0005975">
    <property type="term" value="P:carbohydrate metabolic process"/>
    <property type="evidence" value="ECO:0007669"/>
    <property type="project" value="InterPro"/>
</dbReference>
<dbReference type="AlphaFoldDB" id="A0A8J2RGL7"/>
<dbReference type="Pfam" id="PF21467">
    <property type="entry name" value="BetaGal_gal-bd"/>
    <property type="match status" value="1"/>
</dbReference>
<evidence type="ECO:0000259" key="8">
    <source>
        <dbReference type="Pfam" id="PF21467"/>
    </source>
</evidence>
<evidence type="ECO:0000259" key="6">
    <source>
        <dbReference type="Pfam" id="PF01301"/>
    </source>
</evidence>
<proteinExistence type="inferred from homology"/>
<evidence type="ECO:0000313" key="9">
    <source>
        <dbReference type="EMBL" id="CAH0100284.1"/>
    </source>
</evidence>
<dbReference type="EMBL" id="CAKKLH010000035">
    <property type="protein sequence ID" value="CAH0100284.1"/>
    <property type="molecule type" value="Genomic_DNA"/>
</dbReference>
<feature type="active site" description="Nucleophile" evidence="4">
    <location>
        <position position="279"/>
    </location>
</feature>
<comment type="similarity">
    <text evidence="1 5">Belongs to the glycosyl hydrolase 35 family.</text>
</comment>
<dbReference type="GO" id="GO:0004565">
    <property type="term" value="F:beta-galactosidase activity"/>
    <property type="evidence" value="ECO:0007669"/>
    <property type="project" value="InterPro"/>
</dbReference>
<dbReference type="Pfam" id="PF21317">
    <property type="entry name" value="BetaGal_ABD_1"/>
    <property type="match status" value="1"/>
</dbReference>
<dbReference type="Gene3D" id="3.20.20.80">
    <property type="entry name" value="Glycosidases"/>
    <property type="match status" value="1"/>
</dbReference>
<dbReference type="InterPro" id="IPR008979">
    <property type="entry name" value="Galactose-bd-like_sf"/>
</dbReference>
<evidence type="ECO:0000256" key="2">
    <source>
        <dbReference type="ARBA" id="ARBA00022801"/>
    </source>
</evidence>
<dbReference type="InterPro" id="IPR017853">
    <property type="entry name" value="GH"/>
</dbReference>
<dbReference type="InterPro" id="IPR001944">
    <property type="entry name" value="Glycoside_Hdrlase_35"/>
</dbReference>